<gene>
    <name evidence="2" type="ORF">SAMN05216198_2086</name>
</gene>
<dbReference type="Gene3D" id="6.20.150.10">
    <property type="match status" value="1"/>
</dbReference>
<dbReference type="InterPro" id="IPR044033">
    <property type="entry name" value="GpV-like_apex"/>
</dbReference>
<dbReference type="Pfam" id="PF18946">
    <property type="entry name" value="Apex"/>
    <property type="match status" value="1"/>
</dbReference>
<dbReference type="AlphaFoldDB" id="A0A1H1SR19"/>
<protein>
    <submittedName>
        <fullName evidence="2">Phage baseplate assembly protein V</fullName>
    </submittedName>
</protein>
<dbReference type="Proteomes" id="UP000243426">
    <property type="component" value="Chromosome I"/>
</dbReference>
<dbReference type="RefSeq" id="WP_231702189.1">
    <property type="nucleotide sequence ID" value="NZ_LT629748.1"/>
</dbReference>
<name>A0A1H1SR19_9GAMM</name>
<dbReference type="STRING" id="797277.SAMN05216198_2086"/>
<keyword evidence="3" id="KW-1185">Reference proteome</keyword>
<reference evidence="3" key="1">
    <citation type="submission" date="2016-10" db="EMBL/GenBank/DDBJ databases">
        <authorList>
            <person name="Varghese N."/>
            <person name="Submissions S."/>
        </authorList>
    </citation>
    <scope>NUCLEOTIDE SEQUENCE [LARGE SCALE GENOMIC DNA]</scope>
    <source>
        <strain evidence="3">2SM5</strain>
    </source>
</reference>
<sequence>MNPIADLRRRLDNMIRPGTIYAVDHAQTRCRVKTGDLLTGWLRYFVGRAGSVRRHSAPSLGEQCTVFSPSGEMATGFVLVGINSDQFPAPSVSPSLDSTTYADGTWFGYDMGSKEMTVIMTTGGKITAYAPGGVAIHGDVTITGTVTVSEDVAVKGSVKADKDVVASGVDLVTHTHGGVERGSSRTEAPQ</sequence>
<dbReference type="EMBL" id="LT629748">
    <property type="protein sequence ID" value="SDS49829.1"/>
    <property type="molecule type" value="Genomic_DNA"/>
</dbReference>
<dbReference type="InterPro" id="IPR006531">
    <property type="entry name" value="Gp5/Vgr_OB"/>
</dbReference>
<dbReference type="InterPro" id="IPR037026">
    <property type="entry name" value="Vgr_OB-fold_dom_sf"/>
</dbReference>
<dbReference type="NCBIfam" id="TIGR01644">
    <property type="entry name" value="phage_P2_V"/>
    <property type="match status" value="1"/>
</dbReference>
<evidence type="ECO:0000259" key="1">
    <source>
        <dbReference type="Pfam" id="PF04717"/>
    </source>
</evidence>
<accession>A0A1H1SR19</accession>
<dbReference type="Pfam" id="PF04717">
    <property type="entry name" value="Phage_base_V"/>
    <property type="match status" value="1"/>
</dbReference>
<dbReference type="InterPro" id="IPR013046">
    <property type="entry name" value="GpV/Gp45"/>
</dbReference>
<evidence type="ECO:0000313" key="3">
    <source>
        <dbReference type="Proteomes" id="UP000243426"/>
    </source>
</evidence>
<feature type="domain" description="Gp5/Type VI secretion system Vgr protein OB-fold" evidence="1">
    <location>
        <begin position="16"/>
        <end position="81"/>
    </location>
</feature>
<dbReference type="Gene3D" id="2.40.50.230">
    <property type="entry name" value="Gp5 N-terminal domain"/>
    <property type="match status" value="1"/>
</dbReference>
<evidence type="ECO:0000313" key="2">
    <source>
        <dbReference type="EMBL" id="SDS49829.1"/>
    </source>
</evidence>
<organism evidence="2 3">
    <name type="scientific">Halopseudomonas litoralis</name>
    <dbReference type="NCBI Taxonomy" id="797277"/>
    <lineage>
        <taxon>Bacteria</taxon>
        <taxon>Pseudomonadati</taxon>
        <taxon>Pseudomonadota</taxon>
        <taxon>Gammaproteobacteria</taxon>
        <taxon>Pseudomonadales</taxon>
        <taxon>Pseudomonadaceae</taxon>
        <taxon>Halopseudomonas</taxon>
    </lineage>
</organism>
<proteinExistence type="predicted"/>